<dbReference type="Proteomes" id="UP001054945">
    <property type="component" value="Unassembled WGS sequence"/>
</dbReference>
<reference evidence="1 2" key="1">
    <citation type="submission" date="2021-06" db="EMBL/GenBank/DDBJ databases">
        <title>Caerostris extrusa draft genome.</title>
        <authorList>
            <person name="Kono N."/>
            <person name="Arakawa K."/>
        </authorList>
    </citation>
    <scope>NUCLEOTIDE SEQUENCE [LARGE SCALE GENOMIC DNA]</scope>
</reference>
<dbReference type="EMBL" id="BPLR01020989">
    <property type="protein sequence ID" value="GIX84629.1"/>
    <property type="molecule type" value="Genomic_DNA"/>
</dbReference>
<comment type="caution">
    <text evidence="1">The sequence shown here is derived from an EMBL/GenBank/DDBJ whole genome shotgun (WGS) entry which is preliminary data.</text>
</comment>
<accession>A0AAV4NM83</accession>
<organism evidence="1 2">
    <name type="scientific">Caerostris extrusa</name>
    <name type="common">Bark spider</name>
    <name type="synonym">Caerostris bankana</name>
    <dbReference type="NCBI Taxonomy" id="172846"/>
    <lineage>
        <taxon>Eukaryota</taxon>
        <taxon>Metazoa</taxon>
        <taxon>Ecdysozoa</taxon>
        <taxon>Arthropoda</taxon>
        <taxon>Chelicerata</taxon>
        <taxon>Arachnida</taxon>
        <taxon>Araneae</taxon>
        <taxon>Araneomorphae</taxon>
        <taxon>Entelegynae</taxon>
        <taxon>Araneoidea</taxon>
        <taxon>Araneidae</taxon>
        <taxon>Caerostris</taxon>
    </lineage>
</organism>
<evidence type="ECO:0000313" key="2">
    <source>
        <dbReference type="Proteomes" id="UP001054945"/>
    </source>
</evidence>
<keyword evidence="2" id="KW-1185">Reference proteome</keyword>
<gene>
    <name evidence="1" type="ORF">CEXT_770211</name>
</gene>
<protein>
    <submittedName>
        <fullName evidence="1">Uncharacterized protein</fullName>
    </submittedName>
</protein>
<evidence type="ECO:0000313" key="1">
    <source>
        <dbReference type="EMBL" id="GIX84629.1"/>
    </source>
</evidence>
<sequence>MRVRENWKMVKCVHFGTRRKATFLCREMDIVNLNAESPTIVLYRRVKMFHPLDTIFDSIFSVLQFTILFKSLFINTKKHLFEIRCDVEATA</sequence>
<name>A0AAV4NM83_CAEEX</name>
<dbReference type="AlphaFoldDB" id="A0AAV4NM83"/>
<proteinExistence type="predicted"/>